<name>A0AAN6Z1L8_9PEZI</name>
<dbReference type="EMBL" id="MU853237">
    <property type="protein sequence ID" value="KAK4120684.1"/>
    <property type="molecule type" value="Genomic_DNA"/>
</dbReference>
<gene>
    <name evidence="1" type="ORF">N657DRAFT_648869</name>
</gene>
<organism evidence="1 2">
    <name type="scientific">Parathielavia appendiculata</name>
    <dbReference type="NCBI Taxonomy" id="2587402"/>
    <lineage>
        <taxon>Eukaryota</taxon>
        <taxon>Fungi</taxon>
        <taxon>Dikarya</taxon>
        <taxon>Ascomycota</taxon>
        <taxon>Pezizomycotina</taxon>
        <taxon>Sordariomycetes</taxon>
        <taxon>Sordariomycetidae</taxon>
        <taxon>Sordariales</taxon>
        <taxon>Chaetomiaceae</taxon>
        <taxon>Parathielavia</taxon>
    </lineage>
</organism>
<dbReference type="AlphaFoldDB" id="A0AAN6Z1L8"/>
<protein>
    <submittedName>
        <fullName evidence="1">Uncharacterized protein</fullName>
    </submittedName>
</protein>
<reference evidence="1" key="1">
    <citation type="journal article" date="2023" name="Mol. Phylogenet. Evol.">
        <title>Genome-scale phylogeny and comparative genomics of the fungal order Sordariales.</title>
        <authorList>
            <person name="Hensen N."/>
            <person name="Bonometti L."/>
            <person name="Westerberg I."/>
            <person name="Brannstrom I.O."/>
            <person name="Guillou S."/>
            <person name="Cros-Aarteil S."/>
            <person name="Calhoun S."/>
            <person name="Haridas S."/>
            <person name="Kuo A."/>
            <person name="Mondo S."/>
            <person name="Pangilinan J."/>
            <person name="Riley R."/>
            <person name="LaButti K."/>
            <person name="Andreopoulos B."/>
            <person name="Lipzen A."/>
            <person name="Chen C."/>
            <person name="Yan M."/>
            <person name="Daum C."/>
            <person name="Ng V."/>
            <person name="Clum A."/>
            <person name="Steindorff A."/>
            <person name="Ohm R.A."/>
            <person name="Martin F."/>
            <person name="Silar P."/>
            <person name="Natvig D.O."/>
            <person name="Lalanne C."/>
            <person name="Gautier V."/>
            <person name="Ament-Velasquez S.L."/>
            <person name="Kruys A."/>
            <person name="Hutchinson M.I."/>
            <person name="Powell A.J."/>
            <person name="Barry K."/>
            <person name="Miller A.N."/>
            <person name="Grigoriev I.V."/>
            <person name="Debuchy R."/>
            <person name="Gladieux P."/>
            <person name="Hiltunen Thoren M."/>
            <person name="Johannesson H."/>
        </authorList>
    </citation>
    <scope>NUCLEOTIDE SEQUENCE</scope>
    <source>
        <strain evidence="1">CBS 731.68</strain>
    </source>
</reference>
<sequence>MSQPLAQGLLYSRSLILEHVKWTAIAPIRTVTEDGDIKPAVALSRSPQSSSHEGNGVLVTVLIPNDAA</sequence>
<keyword evidence="2" id="KW-1185">Reference proteome</keyword>
<dbReference type="Proteomes" id="UP001302602">
    <property type="component" value="Unassembled WGS sequence"/>
</dbReference>
<comment type="caution">
    <text evidence="1">The sequence shown here is derived from an EMBL/GenBank/DDBJ whole genome shotgun (WGS) entry which is preliminary data.</text>
</comment>
<accession>A0AAN6Z1L8</accession>
<proteinExistence type="predicted"/>
<evidence type="ECO:0000313" key="2">
    <source>
        <dbReference type="Proteomes" id="UP001302602"/>
    </source>
</evidence>
<dbReference type="GeneID" id="87830371"/>
<evidence type="ECO:0000313" key="1">
    <source>
        <dbReference type="EMBL" id="KAK4120684.1"/>
    </source>
</evidence>
<dbReference type="RefSeq" id="XP_062644455.1">
    <property type="nucleotide sequence ID" value="XM_062793602.1"/>
</dbReference>
<reference evidence="1" key="2">
    <citation type="submission" date="2023-05" db="EMBL/GenBank/DDBJ databases">
        <authorList>
            <consortium name="Lawrence Berkeley National Laboratory"/>
            <person name="Steindorff A."/>
            <person name="Hensen N."/>
            <person name="Bonometti L."/>
            <person name="Westerberg I."/>
            <person name="Brannstrom I.O."/>
            <person name="Guillou S."/>
            <person name="Cros-Aarteil S."/>
            <person name="Calhoun S."/>
            <person name="Haridas S."/>
            <person name="Kuo A."/>
            <person name="Mondo S."/>
            <person name="Pangilinan J."/>
            <person name="Riley R."/>
            <person name="Labutti K."/>
            <person name="Andreopoulos B."/>
            <person name="Lipzen A."/>
            <person name="Chen C."/>
            <person name="Yanf M."/>
            <person name="Daum C."/>
            <person name="Ng V."/>
            <person name="Clum A."/>
            <person name="Ohm R."/>
            <person name="Martin F."/>
            <person name="Silar P."/>
            <person name="Natvig D."/>
            <person name="Lalanne C."/>
            <person name="Gautier V."/>
            <person name="Ament-Velasquez S.L."/>
            <person name="Kruys A."/>
            <person name="Hutchinson M.I."/>
            <person name="Powell A.J."/>
            <person name="Barry K."/>
            <person name="Miller A.N."/>
            <person name="Grigoriev I.V."/>
            <person name="Debuchy R."/>
            <person name="Gladieux P."/>
            <person name="Thoren M.H."/>
            <person name="Johannesson H."/>
        </authorList>
    </citation>
    <scope>NUCLEOTIDE SEQUENCE</scope>
    <source>
        <strain evidence="1">CBS 731.68</strain>
    </source>
</reference>